<evidence type="ECO:0000313" key="2">
    <source>
        <dbReference type="EMBL" id="RTQ53587.1"/>
    </source>
</evidence>
<gene>
    <name evidence="2" type="ORF">EJV47_02275</name>
</gene>
<protein>
    <submittedName>
        <fullName evidence="2">FAD-binding monooxygenase</fullName>
    </submittedName>
</protein>
<sequence>MNPNKKILIAGASIAGPALAYWLQRYGFEVTVVERAPAPRYGGQNIDVKGAGRQVAVKMGLEEAIKAANTGEVGVQFVNEDNEVEASFPKDNPNGLTSELEILRGDLVQILYNATKEAVRYQFGTHIVGLSEQAEAVRVTLADGRTEAYDLVVAADGLRSATRQLMFGDEPDIKFLGLYTCYLTIPRAGTDTDWARWYNAPDSRVLLLRPDNKGTTRASFNFLGDEDAYQHLSPDEQRQVLREKLAGAGWEAPRLLAALDDDPDLYFDAVSQVRAPRWTHGRYALLGDAGYCPSPITGMGTTLALVGAYVLAGELARHPEDHQQAFTAYEQRLRPFVEAAQELPPGTPALVYPSSRLGVAVLNKVAAVLASKPVAAISAWFNRPEREPDNNLQLPDYEHDAAYS</sequence>
<dbReference type="PANTHER" id="PTHR46865">
    <property type="entry name" value="OXIDOREDUCTASE-RELATED"/>
    <property type="match status" value="1"/>
</dbReference>
<dbReference type="InterPro" id="IPR002938">
    <property type="entry name" value="FAD-bd"/>
</dbReference>
<dbReference type="InterPro" id="IPR051704">
    <property type="entry name" value="FAD_aromatic-hydroxylase"/>
</dbReference>
<dbReference type="PRINTS" id="PR00420">
    <property type="entry name" value="RNGMNOXGNASE"/>
</dbReference>
<dbReference type="GO" id="GO:0004497">
    <property type="term" value="F:monooxygenase activity"/>
    <property type="evidence" value="ECO:0007669"/>
    <property type="project" value="UniProtKB-KW"/>
</dbReference>
<name>A0A3S0JKV3_9BACT</name>
<feature type="domain" description="FAD-binding" evidence="1">
    <location>
        <begin position="6"/>
        <end position="340"/>
    </location>
</feature>
<dbReference type="SUPFAM" id="SSF51905">
    <property type="entry name" value="FAD/NAD(P)-binding domain"/>
    <property type="match status" value="1"/>
</dbReference>
<comment type="caution">
    <text evidence="2">The sequence shown here is derived from an EMBL/GenBank/DDBJ whole genome shotgun (WGS) entry which is preliminary data.</text>
</comment>
<proteinExistence type="predicted"/>
<reference evidence="2 3" key="1">
    <citation type="submission" date="2018-12" db="EMBL/GenBank/DDBJ databases">
        <title>Hymenobacter gummosus sp. nov., isolated from a spring.</title>
        <authorList>
            <person name="Nie L."/>
        </authorList>
    </citation>
    <scope>NUCLEOTIDE SEQUENCE [LARGE SCALE GENOMIC DNA]</scope>
    <source>
        <strain evidence="2 3">KCTC 52166</strain>
    </source>
</reference>
<evidence type="ECO:0000313" key="3">
    <source>
        <dbReference type="Proteomes" id="UP000282184"/>
    </source>
</evidence>
<dbReference type="RefSeq" id="WP_126691513.1">
    <property type="nucleotide sequence ID" value="NZ_RXOF01000001.1"/>
</dbReference>
<keyword evidence="2" id="KW-0503">Monooxygenase</keyword>
<accession>A0A3S0JKV3</accession>
<dbReference type="OrthoDB" id="9766816at2"/>
<dbReference type="EMBL" id="RXOF01000001">
    <property type="protein sequence ID" value="RTQ53587.1"/>
    <property type="molecule type" value="Genomic_DNA"/>
</dbReference>
<dbReference type="InterPro" id="IPR036188">
    <property type="entry name" value="FAD/NAD-bd_sf"/>
</dbReference>
<dbReference type="AlphaFoldDB" id="A0A3S0JKV3"/>
<keyword evidence="2" id="KW-0560">Oxidoreductase</keyword>
<dbReference type="PANTHER" id="PTHR46865:SF2">
    <property type="entry name" value="MONOOXYGENASE"/>
    <property type="match status" value="1"/>
</dbReference>
<keyword evidence="3" id="KW-1185">Reference proteome</keyword>
<dbReference type="GO" id="GO:0071949">
    <property type="term" value="F:FAD binding"/>
    <property type="evidence" value="ECO:0007669"/>
    <property type="project" value="InterPro"/>
</dbReference>
<dbReference type="Gene3D" id="3.30.9.10">
    <property type="entry name" value="D-Amino Acid Oxidase, subunit A, domain 2"/>
    <property type="match status" value="1"/>
</dbReference>
<dbReference type="Pfam" id="PF01494">
    <property type="entry name" value="FAD_binding_3"/>
    <property type="match status" value="1"/>
</dbReference>
<dbReference type="Gene3D" id="3.50.50.60">
    <property type="entry name" value="FAD/NAD(P)-binding domain"/>
    <property type="match status" value="1"/>
</dbReference>
<evidence type="ECO:0000259" key="1">
    <source>
        <dbReference type="Pfam" id="PF01494"/>
    </source>
</evidence>
<organism evidence="2 3">
    <name type="scientific">Hymenobacter gummosus</name>
    <dbReference type="NCBI Taxonomy" id="1776032"/>
    <lineage>
        <taxon>Bacteria</taxon>
        <taxon>Pseudomonadati</taxon>
        <taxon>Bacteroidota</taxon>
        <taxon>Cytophagia</taxon>
        <taxon>Cytophagales</taxon>
        <taxon>Hymenobacteraceae</taxon>
        <taxon>Hymenobacter</taxon>
    </lineage>
</organism>
<dbReference type="Proteomes" id="UP000282184">
    <property type="component" value="Unassembled WGS sequence"/>
</dbReference>